<dbReference type="Pfam" id="PF00875">
    <property type="entry name" value="DNA_photolyase"/>
    <property type="match status" value="1"/>
</dbReference>
<dbReference type="FunFam" id="3.40.50.620:FF:000110">
    <property type="entry name" value="Deoxyribodipyrimidine photolyase"/>
    <property type="match status" value="1"/>
</dbReference>
<dbReference type="InterPro" id="IPR008148">
    <property type="entry name" value="DNA_photolyase_2"/>
</dbReference>
<protein>
    <recommendedName>
        <fullName evidence="4">Deoxyribodipyrimidine photo-lyase</fullName>
        <ecNumber evidence="3">4.1.99.3</ecNumber>
    </recommendedName>
    <alternativeName>
        <fullName evidence="11">DNA photolyase</fullName>
    </alternativeName>
    <alternativeName>
        <fullName evidence="14">Photoreactivating enzyme</fullName>
    </alternativeName>
</protein>
<evidence type="ECO:0000256" key="14">
    <source>
        <dbReference type="ARBA" id="ARBA00083107"/>
    </source>
</evidence>
<dbReference type="PANTHER" id="PTHR10211:SF0">
    <property type="entry name" value="DEOXYRIBODIPYRIMIDINE PHOTO-LYASE"/>
    <property type="match status" value="1"/>
</dbReference>
<evidence type="ECO:0000256" key="12">
    <source>
        <dbReference type="ARBA" id="ARBA00033999"/>
    </source>
</evidence>
<dbReference type="PROSITE" id="PS01083">
    <property type="entry name" value="DNA_PHOTOLYASES_2_1"/>
    <property type="match status" value="1"/>
</dbReference>
<keyword evidence="7" id="KW-0274">FAD</keyword>
<dbReference type="InterPro" id="IPR032673">
    <property type="entry name" value="DNA_photolyase_2_CS"/>
</dbReference>
<dbReference type="PROSITE" id="PS51645">
    <property type="entry name" value="PHR_CRY_ALPHA_BETA"/>
    <property type="match status" value="1"/>
</dbReference>
<dbReference type="GO" id="GO:0000719">
    <property type="term" value="P:photoreactive repair"/>
    <property type="evidence" value="ECO:0007669"/>
    <property type="project" value="TreeGrafter"/>
</dbReference>
<feature type="non-terminal residue" evidence="17">
    <location>
        <position position="1"/>
    </location>
</feature>
<keyword evidence="9" id="KW-0234">DNA repair</keyword>
<dbReference type="InterPro" id="IPR036134">
    <property type="entry name" value="Crypto/Photolyase_FAD-like_sf"/>
</dbReference>
<comment type="function">
    <text evidence="13">Involved in repair of UV radiation-induced DNA damage. Catalyzes the light-dependent monomerization (300-600 nm) of cyclobutyl pyrimidine dimers (in cis-syn configuration), which are formed between adjacent bases on the same DNA strand upon exposure to ultraviolet radiation.</text>
</comment>
<dbReference type="NCBIfam" id="TIGR00591">
    <property type="entry name" value="phr2"/>
    <property type="match status" value="1"/>
</dbReference>
<evidence type="ECO:0000256" key="6">
    <source>
        <dbReference type="ARBA" id="ARBA00022763"/>
    </source>
</evidence>
<keyword evidence="5" id="KW-0285">Flavoprotein</keyword>
<dbReference type="PANTHER" id="PTHR10211">
    <property type="entry name" value="DEOXYRIBODIPYRIMIDINE PHOTOLYASE"/>
    <property type="match status" value="1"/>
</dbReference>
<accession>A0A0B7AUQ3</accession>
<comment type="similarity">
    <text evidence="2">Belongs to the DNA photolyase class-2 family.</text>
</comment>
<evidence type="ECO:0000256" key="3">
    <source>
        <dbReference type="ARBA" id="ARBA00013149"/>
    </source>
</evidence>
<dbReference type="InterPro" id="IPR052219">
    <property type="entry name" value="Photolyase_Class-2"/>
</dbReference>
<evidence type="ECO:0000256" key="15">
    <source>
        <dbReference type="SAM" id="MobiDB-lite"/>
    </source>
</evidence>
<dbReference type="EMBL" id="HACG01037698">
    <property type="protein sequence ID" value="CEK84563.1"/>
    <property type="molecule type" value="Transcribed_RNA"/>
</dbReference>
<keyword evidence="10" id="KW-0456">Lyase</keyword>
<feature type="domain" description="Photolyase/cryptochrome alpha/beta" evidence="16">
    <location>
        <begin position="166"/>
        <end position="298"/>
    </location>
</feature>
<dbReference type="AlphaFoldDB" id="A0A0B7AUQ3"/>
<dbReference type="EC" id="4.1.99.3" evidence="3"/>
<dbReference type="SUPFAM" id="SSF52425">
    <property type="entry name" value="Cryptochrome/photolyase, N-terminal domain"/>
    <property type="match status" value="1"/>
</dbReference>
<dbReference type="Gene3D" id="1.25.40.80">
    <property type="match status" value="1"/>
</dbReference>
<dbReference type="InterPro" id="IPR006050">
    <property type="entry name" value="DNA_photolyase_N"/>
</dbReference>
<keyword evidence="8" id="KW-0238">DNA-binding</keyword>
<dbReference type="InterPro" id="IPR014729">
    <property type="entry name" value="Rossmann-like_a/b/a_fold"/>
</dbReference>
<evidence type="ECO:0000256" key="9">
    <source>
        <dbReference type="ARBA" id="ARBA00023204"/>
    </source>
</evidence>
<dbReference type="Gene3D" id="1.10.579.10">
    <property type="entry name" value="DNA Cyclobutane Dipyrimidine Photolyase, subunit A, domain 3"/>
    <property type="match status" value="1"/>
</dbReference>
<evidence type="ECO:0000256" key="13">
    <source>
        <dbReference type="ARBA" id="ARBA00059220"/>
    </source>
</evidence>
<dbReference type="GO" id="GO:0009650">
    <property type="term" value="P:UV protection"/>
    <property type="evidence" value="ECO:0007669"/>
    <property type="project" value="UniProtKB-ARBA"/>
</dbReference>
<evidence type="ECO:0000256" key="7">
    <source>
        <dbReference type="ARBA" id="ARBA00022827"/>
    </source>
</evidence>
<evidence type="ECO:0000259" key="16">
    <source>
        <dbReference type="PROSITE" id="PS51645"/>
    </source>
</evidence>
<sequence>GKSCHGGLCLQARYLKILHTQRSTTFQKINSWLPSSKLNLIHLFLTMPRKSSSVNKLSSKESRMKKTTETKNKTNEKSETGKSLKRKQDPQPTGKGKKTKHEGSQQLISDENDKSPVEIKTEISGDFVKKINHQRETFCESVAKFKFNKKRVRLITEAEEFSADSNGVLYWMSRDQRVQDNWAFLYAQRLAMKLKVPLYVCFCLVPTFLETTIRQFGFMMKGLAEVEQECRDLNIPFYLLLGEASTSVPKFVKENNIGGIITDFSPLRTPMKWLNDLKNVLPKEVPLCQVDAHNLVPCWEASPKLEYGARTIRNKIHNQLGQYQTEFPPLVKHPHVPNKIPAITDWILADSYLKVDRKVQEVTWAKPGTKQGLLMLESFCENRLKNFATRRNDPNEKALSNLSPWLHFGQLSAQRCILTVSQYRSKSSESVNAFIEEAVIRRELADNFCFYNEKYDSLKGAYEWAQKTLEIHRKDKRSYLYSREELEQATTHDSLWNAAQVQMVKEGKMHGFLRMYWAKKILEWTKSPEEALVEAIYLNDKYNLDGRDPNGYVGCMWSICGIHDQGWPERAVFGKIRFMNFDGCKRKFDVQAFIRRYKDKT</sequence>
<evidence type="ECO:0000256" key="10">
    <source>
        <dbReference type="ARBA" id="ARBA00023239"/>
    </source>
</evidence>
<dbReference type="GO" id="GO:0003904">
    <property type="term" value="F:deoxyribodipyrimidine photo-lyase activity"/>
    <property type="evidence" value="ECO:0007669"/>
    <property type="project" value="UniProtKB-EC"/>
</dbReference>
<dbReference type="FunFam" id="1.10.579.10:FF:000002">
    <property type="entry name" value="Deoxyribodipyrimidine photolyase"/>
    <property type="match status" value="1"/>
</dbReference>
<evidence type="ECO:0000313" key="17">
    <source>
        <dbReference type="EMBL" id="CEK84563.1"/>
    </source>
</evidence>
<evidence type="ECO:0000256" key="8">
    <source>
        <dbReference type="ARBA" id="ARBA00023125"/>
    </source>
</evidence>
<keyword evidence="6" id="KW-0227">DNA damage</keyword>
<dbReference type="FunFam" id="1.25.40.80:FF:000004">
    <property type="entry name" value="Deoxyribodipyrimidine photolyase"/>
    <property type="match status" value="1"/>
</dbReference>
<gene>
    <name evidence="17" type="primary">ORF143322</name>
</gene>
<feature type="compositionally biased region" description="Basic and acidic residues" evidence="15">
    <location>
        <begin position="58"/>
        <end position="89"/>
    </location>
</feature>
<dbReference type="PROSITE" id="PS01084">
    <property type="entry name" value="DNA_PHOTOLYASES_2_2"/>
    <property type="match status" value="1"/>
</dbReference>
<proteinExistence type="inferred from homology"/>
<dbReference type="SUPFAM" id="SSF48173">
    <property type="entry name" value="Cryptochrome/photolyase FAD-binding domain"/>
    <property type="match status" value="1"/>
</dbReference>
<comment type="catalytic activity">
    <reaction evidence="12">
        <text>cyclobutadipyrimidine (in DNA) = 2 pyrimidine residues (in DNA).</text>
        <dbReference type="EC" id="4.1.99.3"/>
    </reaction>
</comment>
<organism evidence="17">
    <name type="scientific">Arion vulgaris</name>
    <dbReference type="NCBI Taxonomy" id="1028688"/>
    <lineage>
        <taxon>Eukaryota</taxon>
        <taxon>Metazoa</taxon>
        <taxon>Spiralia</taxon>
        <taxon>Lophotrochozoa</taxon>
        <taxon>Mollusca</taxon>
        <taxon>Gastropoda</taxon>
        <taxon>Heterobranchia</taxon>
        <taxon>Euthyneura</taxon>
        <taxon>Panpulmonata</taxon>
        <taxon>Eupulmonata</taxon>
        <taxon>Stylommatophora</taxon>
        <taxon>Helicina</taxon>
        <taxon>Arionoidea</taxon>
        <taxon>Arionidae</taxon>
        <taxon>Arion</taxon>
    </lineage>
</organism>
<dbReference type="GO" id="GO:0003677">
    <property type="term" value="F:DNA binding"/>
    <property type="evidence" value="ECO:0007669"/>
    <property type="project" value="UniProtKB-KW"/>
</dbReference>
<evidence type="ECO:0000256" key="1">
    <source>
        <dbReference type="ARBA" id="ARBA00001974"/>
    </source>
</evidence>
<name>A0A0B7AUQ3_9EUPU</name>
<feature type="region of interest" description="Disordered" evidence="15">
    <location>
        <begin position="51"/>
        <end position="112"/>
    </location>
</feature>
<evidence type="ECO:0000256" key="5">
    <source>
        <dbReference type="ARBA" id="ARBA00022630"/>
    </source>
</evidence>
<evidence type="ECO:0000256" key="2">
    <source>
        <dbReference type="ARBA" id="ARBA00006409"/>
    </source>
</evidence>
<dbReference type="Gene3D" id="3.40.50.620">
    <property type="entry name" value="HUPs"/>
    <property type="match status" value="1"/>
</dbReference>
<reference evidence="17" key="1">
    <citation type="submission" date="2014-12" db="EMBL/GenBank/DDBJ databases">
        <title>Insight into the proteome of Arion vulgaris.</title>
        <authorList>
            <person name="Aradska J."/>
            <person name="Bulat T."/>
            <person name="Smidak R."/>
            <person name="Sarate P."/>
            <person name="Gangsoo J."/>
            <person name="Sialana F."/>
            <person name="Bilban M."/>
            <person name="Lubec G."/>
        </authorList>
    </citation>
    <scope>NUCLEOTIDE SEQUENCE</scope>
    <source>
        <tissue evidence="17">Skin</tissue>
    </source>
</reference>
<dbReference type="InterPro" id="IPR036155">
    <property type="entry name" value="Crypto/Photolyase_N_sf"/>
</dbReference>
<comment type="cofactor">
    <cofactor evidence="1">
        <name>FAD</name>
        <dbReference type="ChEBI" id="CHEBI:57692"/>
    </cofactor>
</comment>
<evidence type="ECO:0000256" key="4">
    <source>
        <dbReference type="ARBA" id="ARBA00014046"/>
    </source>
</evidence>
<evidence type="ECO:0000256" key="11">
    <source>
        <dbReference type="ARBA" id="ARBA00031671"/>
    </source>
</evidence>